<dbReference type="Proteomes" id="UP000182192">
    <property type="component" value="Unassembled WGS sequence"/>
</dbReference>
<evidence type="ECO:0000313" key="2">
    <source>
        <dbReference type="Proteomes" id="UP000182192"/>
    </source>
</evidence>
<dbReference type="RefSeq" id="WP_074959834.1">
    <property type="nucleotide sequence ID" value="NZ_FOKQ01000003.1"/>
</dbReference>
<gene>
    <name evidence="1" type="ORF">SAMN02910406_00433</name>
</gene>
<accession>A0A1I1DUI0</accession>
<dbReference type="EMBL" id="FOKQ01000003">
    <property type="protein sequence ID" value="SFB76223.1"/>
    <property type="molecule type" value="Genomic_DNA"/>
</dbReference>
<name>A0A1I1DUI0_RUMAL</name>
<evidence type="ECO:0000313" key="1">
    <source>
        <dbReference type="EMBL" id="SFB76223.1"/>
    </source>
</evidence>
<protein>
    <submittedName>
        <fullName evidence="1">Uncharacterized protein</fullName>
    </submittedName>
</protein>
<organism evidence="1 2">
    <name type="scientific">Ruminococcus albus</name>
    <dbReference type="NCBI Taxonomy" id="1264"/>
    <lineage>
        <taxon>Bacteria</taxon>
        <taxon>Bacillati</taxon>
        <taxon>Bacillota</taxon>
        <taxon>Clostridia</taxon>
        <taxon>Eubacteriales</taxon>
        <taxon>Oscillospiraceae</taxon>
        <taxon>Ruminococcus</taxon>
    </lineage>
</organism>
<reference evidence="1 2" key="1">
    <citation type="submission" date="2016-10" db="EMBL/GenBank/DDBJ databases">
        <authorList>
            <person name="de Groot N.N."/>
        </authorList>
    </citation>
    <scope>NUCLEOTIDE SEQUENCE [LARGE SCALE GENOMIC DNA]</scope>
    <source>
        <strain evidence="1 2">AR67</strain>
    </source>
</reference>
<sequence>MIDRNRLQTKLALQKIRNMMSTVRGIVILDYEENPFSEEYLQKIGYLNNSKEADLKIPYSTNANEIAAKICDRMNIKDSQIWYYAADGFLVKFRVTDPGTAVLDIFDKTTPNSKGFVLIDENKDTMYDFGSDSRDEENYLFDKYSLN</sequence>
<proteinExistence type="predicted"/>
<dbReference type="AlphaFoldDB" id="A0A1I1DUI0"/>